<accession>A0A4P6U5G8</accession>
<dbReference type="GeneID" id="300102529"/>
<dbReference type="InterPro" id="IPR036513">
    <property type="entry name" value="STAS_dom_sf"/>
</dbReference>
<reference evidence="1 2" key="1">
    <citation type="submission" date="2018-08" db="EMBL/GenBank/DDBJ databases">
        <title>The complete genome sequence of Streptomyces seoulensis, a pioneer strain for nickel superoxide dismutase discovery.</title>
        <authorList>
            <person name="Shin J."/>
            <person name="Lee J.-S."/>
            <person name="Lee E.-J."/>
            <person name="Youn H.-D."/>
        </authorList>
    </citation>
    <scope>NUCLEOTIDE SEQUENCE [LARGE SCALE GENOMIC DNA]</scope>
    <source>
        <strain evidence="1 2">KCTC 9819</strain>
    </source>
</reference>
<evidence type="ECO:0000313" key="1">
    <source>
        <dbReference type="EMBL" id="QBJ94374.1"/>
    </source>
</evidence>
<dbReference type="Proteomes" id="UP000292547">
    <property type="component" value="Chromosome"/>
</dbReference>
<dbReference type="KEGG" id="sseo:D0Z67_26865"/>
<dbReference type="OrthoDB" id="4330695at2"/>
<dbReference type="SUPFAM" id="SSF52091">
    <property type="entry name" value="SpoIIaa-like"/>
    <property type="match status" value="1"/>
</dbReference>
<dbReference type="STRING" id="73044.GCA_000725795_04092"/>
<name>A0A4P6U5G8_STRSO</name>
<dbReference type="RefSeq" id="WP_078873446.1">
    <property type="nucleotide sequence ID" value="NZ_CP032229.1"/>
</dbReference>
<organism evidence="1 2">
    <name type="scientific">Streptomyces seoulensis</name>
    <dbReference type="NCBI Taxonomy" id="73044"/>
    <lineage>
        <taxon>Bacteria</taxon>
        <taxon>Bacillati</taxon>
        <taxon>Actinomycetota</taxon>
        <taxon>Actinomycetes</taxon>
        <taxon>Kitasatosporales</taxon>
        <taxon>Streptomycetaceae</taxon>
        <taxon>Streptomyces</taxon>
    </lineage>
</organism>
<evidence type="ECO:0000313" key="2">
    <source>
        <dbReference type="Proteomes" id="UP000292547"/>
    </source>
</evidence>
<dbReference type="Gene3D" id="3.30.750.24">
    <property type="entry name" value="STAS domain"/>
    <property type="match status" value="1"/>
</dbReference>
<dbReference type="AlphaFoldDB" id="A0A4P6U5G8"/>
<protein>
    <submittedName>
        <fullName evidence="1">STAS domain-containing protein</fullName>
    </submittedName>
</protein>
<keyword evidence="2" id="KW-1185">Reference proteome</keyword>
<gene>
    <name evidence="1" type="ORF">D0Z67_26865</name>
</gene>
<sequence length="105" mass="11511">MKTSTVILGDRAAIRPHGDIDHDELPSLRAASDTLPGDVLFLTWDFEDVPFLGVAGLHLLSEQRVIAGHQGRTLTVRGLRTQHRRLISVAAEIYPAMGWDALLAC</sequence>
<dbReference type="EMBL" id="CP032229">
    <property type="protein sequence ID" value="QBJ94374.1"/>
    <property type="molecule type" value="Genomic_DNA"/>
</dbReference>
<proteinExistence type="predicted"/>